<sequence>MLIQQTPTEIIIRIPSGVEVEGLQRLIDFLKFRELVSKSKATQEQVDELASQINKNWWEKNKDKLLP</sequence>
<evidence type="ECO:0000313" key="2">
    <source>
        <dbReference type="Proteomes" id="UP000199513"/>
    </source>
</evidence>
<dbReference type="AlphaFoldDB" id="A0A1I2IRU2"/>
<dbReference type="EMBL" id="FONY01000034">
    <property type="protein sequence ID" value="SFF43536.1"/>
    <property type="molecule type" value="Genomic_DNA"/>
</dbReference>
<dbReference type="OrthoDB" id="1122968at2"/>
<gene>
    <name evidence="1" type="ORF">SAMN04488541_10348</name>
</gene>
<protein>
    <submittedName>
        <fullName evidence="1">Uncharacterized protein</fullName>
    </submittedName>
</protein>
<keyword evidence="2" id="KW-1185">Reference proteome</keyword>
<dbReference type="STRING" id="1003.SAMN04488541_10348"/>
<organism evidence="1 2">
    <name type="scientific">Thermoflexibacter ruber</name>
    <dbReference type="NCBI Taxonomy" id="1003"/>
    <lineage>
        <taxon>Bacteria</taxon>
        <taxon>Pseudomonadati</taxon>
        <taxon>Bacteroidota</taxon>
        <taxon>Cytophagia</taxon>
        <taxon>Cytophagales</taxon>
        <taxon>Thermoflexibacteraceae</taxon>
        <taxon>Thermoflexibacter</taxon>
    </lineage>
</organism>
<accession>A0A1I2IRU2</accession>
<evidence type="ECO:0000313" key="1">
    <source>
        <dbReference type="EMBL" id="SFF43536.1"/>
    </source>
</evidence>
<reference evidence="1 2" key="1">
    <citation type="submission" date="2016-10" db="EMBL/GenBank/DDBJ databases">
        <authorList>
            <person name="de Groot N.N."/>
        </authorList>
    </citation>
    <scope>NUCLEOTIDE SEQUENCE [LARGE SCALE GENOMIC DNA]</scope>
    <source>
        <strain>GEY</strain>
        <strain evidence="2">DSM 9560</strain>
    </source>
</reference>
<proteinExistence type="predicted"/>
<dbReference type="Proteomes" id="UP000199513">
    <property type="component" value="Unassembled WGS sequence"/>
</dbReference>
<name>A0A1I2IRU2_9BACT</name>
<dbReference type="RefSeq" id="WP_091548640.1">
    <property type="nucleotide sequence ID" value="NZ_FONY01000034.1"/>
</dbReference>